<organism evidence="2 3">
    <name type="scientific">Moraxella macacae 0408225</name>
    <dbReference type="NCBI Taxonomy" id="1230338"/>
    <lineage>
        <taxon>Bacteria</taxon>
        <taxon>Pseudomonadati</taxon>
        <taxon>Pseudomonadota</taxon>
        <taxon>Gammaproteobacteria</taxon>
        <taxon>Moraxellales</taxon>
        <taxon>Moraxellaceae</taxon>
        <taxon>Moraxella</taxon>
    </lineage>
</organism>
<protein>
    <submittedName>
        <fullName evidence="2">Uncharacterized protein</fullName>
    </submittedName>
</protein>
<dbReference type="EMBL" id="ANIN01000002">
    <property type="protein sequence ID" value="ELA08282.1"/>
    <property type="molecule type" value="Genomic_DNA"/>
</dbReference>
<comment type="caution">
    <text evidence="2">The sequence shown here is derived from an EMBL/GenBank/DDBJ whole genome shotgun (WGS) entry which is preliminary data.</text>
</comment>
<reference evidence="2 3" key="1">
    <citation type="journal article" date="2013" name="Genome Announc.">
        <title>Genome Sequence of Moraxella macacae 0408225, a Novel Bacterial Species Isolated from a Cynomolgus Macaque with Epistaxis.</title>
        <authorList>
            <person name="Ladner J.T."/>
            <person name="Whitehouse C.A."/>
            <person name="Koroleva G.I."/>
            <person name="Palacios G.F."/>
        </authorList>
    </citation>
    <scope>NUCLEOTIDE SEQUENCE [LARGE SCALE GENOMIC DNA]</scope>
    <source>
        <strain evidence="2 3">0408225</strain>
    </source>
</reference>
<keyword evidence="1" id="KW-0472">Membrane</keyword>
<name>L2F5H9_9GAMM</name>
<dbReference type="Proteomes" id="UP000023795">
    <property type="component" value="Unassembled WGS sequence"/>
</dbReference>
<keyword evidence="3" id="KW-1185">Reference proteome</keyword>
<evidence type="ECO:0000313" key="2">
    <source>
        <dbReference type="EMBL" id="ELA08282.1"/>
    </source>
</evidence>
<keyword evidence="1" id="KW-1133">Transmembrane helix</keyword>
<accession>L2F5H9</accession>
<evidence type="ECO:0000256" key="1">
    <source>
        <dbReference type="SAM" id="Phobius"/>
    </source>
</evidence>
<sequence>MKKTKTSQFLVNLIKFILFIGLVVVFVALLFTLLKLLAIIIPVGFAIFLIWYFTFGKNIE</sequence>
<keyword evidence="1" id="KW-0812">Transmembrane</keyword>
<feature type="transmembrane region" description="Helical" evidence="1">
    <location>
        <begin position="37"/>
        <end position="55"/>
    </location>
</feature>
<gene>
    <name evidence="2" type="ORF">MOMA_06961</name>
</gene>
<dbReference type="STRING" id="1230338.MOMA_06961"/>
<feature type="transmembrane region" description="Helical" evidence="1">
    <location>
        <begin position="12"/>
        <end position="31"/>
    </location>
</feature>
<proteinExistence type="predicted"/>
<evidence type="ECO:0000313" key="3">
    <source>
        <dbReference type="Proteomes" id="UP000023795"/>
    </source>
</evidence>
<dbReference type="AlphaFoldDB" id="L2F5H9"/>